<feature type="compositionally biased region" description="Polar residues" evidence="1">
    <location>
        <begin position="77"/>
        <end position="99"/>
    </location>
</feature>
<keyword evidence="3" id="KW-1185">Reference proteome</keyword>
<proteinExistence type="predicted"/>
<evidence type="ECO:0000256" key="1">
    <source>
        <dbReference type="SAM" id="MobiDB-lite"/>
    </source>
</evidence>
<evidence type="ECO:0000313" key="3">
    <source>
        <dbReference type="Proteomes" id="UP000078576"/>
    </source>
</evidence>
<evidence type="ECO:0008006" key="4">
    <source>
        <dbReference type="Google" id="ProtNLM"/>
    </source>
</evidence>
<dbReference type="SUPFAM" id="SSF51316">
    <property type="entry name" value="Mss4-like"/>
    <property type="match status" value="1"/>
</dbReference>
<dbReference type="OrthoDB" id="2993351at2759"/>
<dbReference type="Proteomes" id="UP000078576">
    <property type="component" value="Unassembled WGS sequence"/>
</dbReference>
<reference evidence="3" key="1">
    <citation type="submission" date="2014-12" db="EMBL/GenBank/DDBJ databases">
        <title>Genome Sequence of Valsa Canker Pathogens Uncovers a Specific Adaption of Colonization on Woody Bark.</title>
        <authorList>
            <person name="Yin Z."/>
            <person name="Liu H."/>
            <person name="Gao X."/>
            <person name="Li Z."/>
            <person name="Song N."/>
            <person name="Ke X."/>
            <person name="Dai Q."/>
            <person name="Wu Y."/>
            <person name="Sun Y."/>
            <person name="Xu J.-R."/>
            <person name="Kang Z.K."/>
            <person name="Wang L."/>
            <person name="Huang L."/>
        </authorList>
    </citation>
    <scope>NUCLEOTIDE SEQUENCE [LARGE SCALE GENOMIC DNA]</scope>
    <source>
        <strain evidence="3">SXYL134</strain>
    </source>
</reference>
<feature type="region of interest" description="Disordered" evidence="1">
    <location>
        <begin position="77"/>
        <end position="107"/>
    </location>
</feature>
<evidence type="ECO:0000313" key="2">
    <source>
        <dbReference type="EMBL" id="KUI55676.1"/>
    </source>
</evidence>
<dbReference type="EMBL" id="KN714682">
    <property type="protein sequence ID" value="KUI55676.1"/>
    <property type="molecule type" value="Genomic_DNA"/>
</dbReference>
<accession>A0A194UVN3</accession>
<protein>
    <recommendedName>
        <fullName evidence="4">CENP-V/GFA domain-containing protein</fullName>
    </recommendedName>
</protein>
<sequence length="184" mass="20427">MAQNNSQDHPHLTSRNEVPPTEPVNPDRLTPTCHCGRISVDMPFPQASINACRCSICYRYGTIWAYFARKDVSITVNSPASSPTPEDTIKSQVSWSPSQGEEPRSGLKSYVRDDGNGHIGFYFCEHCGCMTHWALTDKGLAFEREKAVKQGLEAPAPRIGINCRMLSPRLIEGVERRAGKDGDF</sequence>
<name>A0A194UVN3_CYTMA</name>
<dbReference type="Gene3D" id="2.170.150.70">
    <property type="match status" value="1"/>
</dbReference>
<feature type="region of interest" description="Disordered" evidence="1">
    <location>
        <begin position="1"/>
        <end position="25"/>
    </location>
</feature>
<dbReference type="AlphaFoldDB" id="A0A194UVN3"/>
<gene>
    <name evidence="2" type="ORF">VP1G_03002</name>
</gene>
<organism evidence="2 3">
    <name type="scientific">Cytospora mali</name>
    <name type="common">Apple Valsa canker fungus</name>
    <name type="synonym">Valsa mali</name>
    <dbReference type="NCBI Taxonomy" id="578113"/>
    <lineage>
        <taxon>Eukaryota</taxon>
        <taxon>Fungi</taxon>
        <taxon>Dikarya</taxon>
        <taxon>Ascomycota</taxon>
        <taxon>Pezizomycotina</taxon>
        <taxon>Sordariomycetes</taxon>
        <taxon>Sordariomycetidae</taxon>
        <taxon>Diaporthales</taxon>
        <taxon>Cytosporaceae</taxon>
        <taxon>Cytospora</taxon>
    </lineage>
</organism>
<dbReference type="InterPro" id="IPR011057">
    <property type="entry name" value="Mss4-like_sf"/>
</dbReference>